<dbReference type="AlphaFoldDB" id="A0A819Z1X1"/>
<name>A0A819Z1X1_9BILA</name>
<dbReference type="Proteomes" id="UP000663868">
    <property type="component" value="Unassembled WGS sequence"/>
</dbReference>
<gene>
    <name evidence="1" type="ORF">KXQ929_LOCUS38147</name>
</gene>
<feature type="non-terminal residue" evidence="1">
    <location>
        <position position="276"/>
    </location>
</feature>
<protein>
    <recommendedName>
        <fullName evidence="3">F-box domain-containing protein</fullName>
    </recommendedName>
</protein>
<dbReference type="Gene3D" id="3.80.10.10">
    <property type="entry name" value="Ribonuclease Inhibitor"/>
    <property type="match status" value="1"/>
</dbReference>
<dbReference type="EMBL" id="CAJOBB010006644">
    <property type="protein sequence ID" value="CAF4166802.1"/>
    <property type="molecule type" value="Genomic_DNA"/>
</dbReference>
<organism evidence="1 2">
    <name type="scientific">Adineta steineri</name>
    <dbReference type="NCBI Taxonomy" id="433720"/>
    <lineage>
        <taxon>Eukaryota</taxon>
        <taxon>Metazoa</taxon>
        <taxon>Spiralia</taxon>
        <taxon>Gnathifera</taxon>
        <taxon>Rotifera</taxon>
        <taxon>Eurotatoria</taxon>
        <taxon>Bdelloidea</taxon>
        <taxon>Adinetida</taxon>
        <taxon>Adinetidae</taxon>
        <taxon>Adineta</taxon>
    </lineage>
</organism>
<evidence type="ECO:0000313" key="1">
    <source>
        <dbReference type="EMBL" id="CAF4166802.1"/>
    </source>
</evidence>
<dbReference type="InterPro" id="IPR032675">
    <property type="entry name" value="LRR_dom_sf"/>
</dbReference>
<evidence type="ECO:0008006" key="3">
    <source>
        <dbReference type="Google" id="ProtNLM"/>
    </source>
</evidence>
<dbReference type="SUPFAM" id="SSF52047">
    <property type="entry name" value="RNI-like"/>
    <property type="match status" value="1"/>
</dbReference>
<comment type="caution">
    <text evidence="1">The sequence shown here is derived from an EMBL/GenBank/DDBJ whole genome shotgun (WGS) entry which is preliminary data.</text>
</comment>
<evidence type="ECO:0000313" key="2">
    <source>
        <dbReference type="Proteomes" id="UP000663868"/>
    </source>
</evidence>
<proteinExistence type="predicted"/>
<sequence>MSNEVPACIEDLANDLWFEIFGYLDWINLFSTFYGINKRINQLLMFVNVLSLYESYLINHSNSIYIFFQEFPLKEFKQIQHFRWINDYSYDDALDISKHFSSFSTLISLSIDTNFKDYKPDDEIAMTFFRQHYPYLQRLYLHGNVVNRDLQIMNNISLFHFPSLLYLHVDHIHYICAIQLLDQCSQLRSFSAKLYDDPETSNTTSSSFSLSTRIISGLTAMKKLRLEEDDSFRRQFGIAFLELLLPCCPNLHTFACEIEIWNNCKRIEADWWKQIF</sequence>
<accession>A0A819Z1X1</accession>
<reference evidence="1" key="1">
    <citation type="submission" date="2021-02" db="EMBL/GenBank/DDBJ databases">
        <authorList>
            <person name="Nowell W R."/>
        </authorList>
    </citation>
    <scope>NUCLEOTIDE SEQUENCE</scope>
</reference>